<proteinExistence type="inferred from homology"/>
<dbReference type="PRINTS" id="PR00080">
    <property type="entry name" value="SDRFAMILY"/>
</dbReference>
<dbReference type="EMBL" id="CAEZTO010000015">
    <property type="protein sequence ID" value="CAB4574054.1"/>
    <property type="molecule type" value="Genomic_DNA"/>
</dbReference>
<dbReference type="PANTHER" id="PTHR43976:SF16">
    <property type="entry name" value="SHORT-CHAIN DEHYDROGENASE_REDUCTASE FAMILY PROTEIN"/>
    <property type="match status" value="1"/>
</dbReference>
<dbReference type="PRINTS" id="PR00081">
    <property type="entry name" value="GDHRDH"/>
</dbReference>
<accession>A0A6J6EFQ8</accession>
<dbReference type="InterPro" id="IPR020904">
    <property type="entry name" value="Sc_DH/Rdtase_CS"/>
</dbReference>
<dbReference type="PROSITE" id="PS00061">
    <property type="entry name" value="ADH_SHORT"/>
    <property type="match status" value="1"/>
</dbReference>
<organism evidence="4">
    <name type="scientific">freshwater metagenome</name>
    <dbReference type="NCBI Taxonomy" id="449393"/>
    <lineage>
        <taxon>unclassified sequences</taxon>
        <taxon>metagenomes</taxon>
        <taxon>ecological metagenomes</taxon>
    </lineage>
</organism>
<reference evidence="4" key="1">
    <citation type="submission" date="2020-05" db="EMBL/GenBank/DDBJ databases">
        <authorList>
            <person name="Chiriac C."/>
            <person name="Salcher M."/>
            <person name="Ghai R."/>
            <person name="Kavagutti S V."/>
        </authorList>
    </citation>
    <scope>NUCLEOTIDE SEQUENCE</scope>
</reference>
<dbReference type="GO" id="GO:0016491">
    <property type="term" value="F:oxidoreductase activity"/>
    <property type="evidence" value="ECO:0007669"/>
    <property type="project" value="UniProtKB-KW"/>
</dbReference>
<evidence type="ECO:0000256" key="1">
    <source>
        <dbReference type="ARBA" id="ARBA00006484"/>
    </source>
</evidence>
<evidence type="ECO:0000313" key="3">
    <source>
        <dbReference type="EMBL" id="CAB4549130.1"/>
    </source>
</evidence>
<dbReference type="EMBL" id="CAEZST010000015">
    <property type="protein sequence ID" value="CAB4549130.1"/>
    <property type="molecule type" value="Genomic_DNA"/>
</dbReference>
<keyword evidence="2" id="KW-0560">Oxidoreductase</keyword>
<comment type="similarity">
    <text evidence="1">Belongs to the short-chain dehydrogenases/reductases (SDR) family.</text>
</comment>
<dbReference type="InterPro" id="IPR002347">
    <property type="entry name" value="SDR_fam"/>
</dbReference>
<dbReference type="AlphaFoldDB" id="A0A6J6EFQ8"/>
<dbReference type="Pfam" id="PF00106">
    <property type="entry name" value="adh_short"/>
    <property type="match status" value="1"/>
</dbReference>
<gene>
    <name evidence="3" type="ORF">UFOPK1503_00903</name>
    <name evidence="4" type="ORF">UFOPK1693_00916</name>
</gene>
<dbReference type="InterPro" id="IPR036291">
    <property type="entry name" value="NAD(P)-bd_dom_sf"/>
</dbReference>
<protein>
    <submittedName>
        <fullName evidence="4">Unannotated protein</fullName>
    </submittedName>
</protein>
<dbReference type="PANTHER" id="PTHR43976">
    <property type="entry name" value="SHORT CHAIN DEHYDROGENASE"/>
    <property type="match status" value="1"/>
</dbReference>
<dbReference type="Gene3D" id="3.40.50.720">
    <property type="entry name" value="NAD(P)-binding Rossmann-like Domain"/>
    <property type="match status" value="1"/>
</dbReference>
<evidence type="ECO:0000256" key="2">
    <source>
        <dbReference type="ARBA" id="ARBA00023002"/>
    </source>
</evidence>
<name>A0A6J6EFQ8_9ZZZZ</name>
<sequence>MTSTSKAGMIPVMSKVALITGAGSGFGLGLAKKLVDKGWVVYAADKNAKAAKATAEFGAVPLTMDVTSDSSVSTGVKKIIRDHKRIDLLVANAGFGNFSSVEETSSEKIREIFEVNVFGVERCIKAVLPQMRKQKSGRIVMTTSVVAHVSLVGLGWYSATKHAIKAVANALRQEVRHLGISVVTVEPGTSKTGFGPVAFGLLEEGRAISEYDGVMRGLNKWLGGLYRVSPGPKKAINTLFRASTAGIVRSHYPVSWDVRLLKGIFYVVPRSMLDGFVLWLAKK</sequence>
<dbReference type="SUPFAM" id="SSF51735">
    <property type="entry name" value="NAD(P)-binding Rossmann-fold domains"/>
    <property type="match status" value="1"/>
</dbReference>
<evidence type="ECO:0000313" key="4">
    <source>
        <dbReference type="EMBL" id="CAB4574054.1"/>
    </source>
</evidence>
<dbReference type="InterPro" id="IPR051911">
    <property type="entry name" value="SDR_oxidoreductase"/>
</dbReference>